<name>A0A6J4UP33_9BACT</name>
<proteinExistence type="predicted"/>
<organism evidence="1">
    <name type="scientific">uncultured Thermomicrobiales bacterium</name>
    <dbReference type="NCBI Taxonomy" id="1645740"/>
    <lineage>
        <taxon>Bacteria</taxon>
        <taxon>Pseudomonadati</taxon>
        <taxon>Thermomicrobiota</taxon>
        <taxon>Thermomicrobia</taxon>
        <taxon>Thermomicrobiales</taxon>
        <taxon>environmental samples</taxon>
    </lineage>
</organism>
<dbReference type="AlphaFoldDB" id="A0A6J4UP33"/>
<dbReference type="EMBL" id="CADCWM010000387">
    <property type="protein sequence ID" value="CAA9556034.1"/>
    <property type="molecule type" value="Genomic_DNA"/>
</dbReference>
<sequence length="74" mass="8120">MYHTAIPGTSYPYSQNEADADALRLRLAEVDVPAVLVVAGQDAAEPIRATETTSEAHRPVQGLWWRLRRVFGGA</sequence>
<evidence type="ECO:0000313" key="1">
    <source>
        <dbReference type="EMBL" id="CAA9556034.1"/>
    </source>
</evidence>
<accession>A0A6J4UP33</accession>
<protein>
    <submittedName>
        <fullName evidence="1">Uncharacterized protein</fullName>
    </submittedName>
</protein>
<gene>
    <name evidence="1" type="ORF">AVDCRST_MAG88-1119</name>
</gene>
<reference evidence="1" key="1">
    <citation type="submission" date="2020-02" db="EMBL/GenBank/DDBJ databases">
        <authorList>
            <person name="Meier V. D."/>
        </authorList>
    </citation>
    <scope>NUCLEOTIDE SEQUENCE</scope>
    <source>
        <strain evidence="1">AVDCRST_MAG88</strain>
    </source>
</reference>